<comment type="catalytic activity">
    <reaction evidence="1">
        <text>ATP + protein L-histidine = ADP + protein N-phospho-L-histidine.</text>
        <dbReference type="EC" id="2.7.13.3"/>
    </reaction>
</comment>
<organism evidence="15 16">
    <name type="scientific">Streptomyces noursei</name>
    <name type="common">Streptomyces albulus</name>
    <dbReference type="NCBI Taxonomy" id="1971"/>
    <lineage>
        <taxon>Bacteria</taxon>
        <taxon>Bacillati</taxon>
        <taxon>Actinomycetota</taxon>
        <taxon>Actinomycetes</taxon>
        <taxon>Kitasatosporales</taxon>
        <taxon>Streptomycetaceae</taxon>
        <taxon>Streptomyces</taxon>
    </lineage>
</organism>
<dbReference type="SMART" id="SM00387">
    <property type="entry name" value="HATPase_c"/>
    <property type="match status" value="1"/>
</dbReference>
<dbReference type="Gene3D" id="6.10.340.10">
    <property type="match status" value="1"/>
</dbReference>
<evidence type="ECO:0000256" key="9">
    <source>
        <dbReference type="ARBA" id="ARBA00023012"/>
    </source>
</evidence>
<keyword evidence="7 15" id="KW-0418">Kinase</keyword>
<evidence type="ECO:0000256" key="10">
    <source>
        <dbReference type="ARBA" id="ARBA00023136"/>
    </source>
</evidence>
<dbReference type="EMBL" id="LJSN01000003">
    <property type="protein sequence ID" value="PNE37033.1"/>
    <property type="molecule type" value="Genomic_DNA"/>
</dbReference>
<dbReference type="InterPro" id="IPR003660">
    <property type="entry name" value="HAMP_dom"/>
</dbReference>
<evidence type="ECO:0000256" key="4">
    <source>
        <dbReference type="ARBA" id="ARBA00022553"/>
    </source>
</evidence>
<dbReference type="EC" id="2.7.13.3" evidence="3"/>
<sequence>MRFRRGRGRTRTLSIHARLFLGFGGALAVCSALMVAIIYVGIRYLPSYDLTTPVEVPSPSSTAPGAIRPTPDAQPPKTLQEGRRIDTSGLIRNKEDVWSTVLLVSVSGVLVVLVVGLGAGWILSRRLLAPLHTINRAAAKAGAGDLSYRINAQGPADELKQLADTFDTTLARLEESFAAHQRFAANASHELLTPLATTRAILQMAAADPSKEEIAELVPMLRETNERNIRVVQELLRLAAADQAIHDTEPVDLAELAGRTVDAARADRPAQTAGVSLALTTDTAAACTVRGSATLLRQLVVNLLDNARTHNVPGGTVRVRVAAHDDEVVLEVANTGPPVDPDVVDRLFEPFYRARPRVASDRSGHGLGLALVRSLVHGHHGTVTARAQSTGGLLVRVTLPAWPGGRE</sequence>
<keyword evidence="5" id="KW-0808">Transferase</keyword>
<feature type="domain" description="HAMP" evidence="14">
    <location>
        <begin position="125"/>
        <end position="178"/>
    </location>
</feature>
<evidence type="ECO:0000313" key="16">
    <source>
        <dbReference type="Proteomes" id="UP000236047"/>
    </source>
</evidence>
<feature type="region of interest" description="Disordered" evidence="11">
    <location>
        <begin position="56"/>
        <end position="80"/>
    </location>
</feature>
<evidence type="ECO:0000256" key="12">
    <source>
        <dbReference type="SAM" id="Phobius"/>
    </source>
</evidence>
<dbReference type="PRINTS" id="PR00344">
    <property type="entry name" value="BCTRLSENSOR"/>
</dbReference>
<dbReference type="PROSITE" id="PS50885">
    <property type="entry name" value="HAMP"/>
    <property type="match status" value="1"/>
</dbReference>
<dbReference type="InterPro" id="IPR005467">
    <property type="entry name" value="His_kinase_dom"/>
</dbReference>
<dbReference type="InterPro" id="IPR003661">
    <property type="entry name" value="HisK_dim/P_dom"/>
</dbReference>
<dbReference type="PANTHER" id="PTHR45436">
    <property type="entry name" value="SENSOR HISTIDINE KINASE YKOH"/>
    <property type="match status" value="1"/>
</dbReference>
<proteinExistence type="predicted"/>
<evidence type="ECO:0000256" key="7">
    <source>
        <dbReference type="ARBA" id="ARBA00022777"/>
    </source>
</evidence>
<evidence type="ECO:0000256" key="5">
    <source>
        <dbReference type="ARBA" id="ARBA00022679"/>
    </source>
</evidence>
<protein>
    <recommendedName>
        <fullName evidence="3">histidine kinase</fullName>
        <ecNumber evidence="3">2.7.13.3</ecNumber>
    </recommendedName>
</protein>
<evidence type="ECO:0000256" key="3">
    <source>
        <dbReference type="ARBA" id="ARBA00012438"/>
    </source>
</evidence>
<dbReference type="PROSITE" id="PS50109">
    <property type="entry name" value="HIS_KIN"/>
    <property type="match status" value="1"/>
</dbReference>
<evidence type="ECO:0000313" key="15">
    <source>
        <dbReference type="EMBL" id="PNE37033.1"/>
    </source>
</evidence>
<dbReference type="InterPro" id="IPR050428">
    <property type="entry name" value="TCS_sensor_his_kinase"/>
</dbReference>
<dbReference type="Proteomes" id="UP000236047">
    <property type="component" value="Unassembled WGS sequence"/>
</dbReference>
<dbReference type="SUPFAM" id="SSF47384">
    <property type="entry name" value="Homodimeric domain of signal transducing histidine kinase"/>
    <property type="match status" value="1"/>
</dbReference>
<dbReference type="InterPro" id="IPR003594">
    <property type="entry name" value="HATPase_dom"/>
</dbReference>
<accession>A0A2N8P7N6</accession>
<evidence type="ECO:0000259" key="14">
    <source>
        <dbReference type="PROSITE" id="PS50885"/>
    </source>
</evidence>
<comment type="subcellular location">
    <subcellularLocation>
        <location evidence="2">Cell membrane</location>
    </subcellularLocation>
</comment>
<keyword evidence="9" id="KW-0902">Two-component regulatory system</keyword>
<dbReference type="Pfam" id="PF02518">
    <property type="entry name" value="HATPase_c"/>
    <property type="match status" value="1"/>
</dbReference>
<keyword evidence="4" id="KW-0597">Phosphoprotein</keyword>
<dbReference type="AlphaFoldDB" id="A0A2N8P7N6"/>
<dbReference type="SUPFAM" id="SSF158472">
    <property type="entry name" value="HAMP domain-like"/>
    <property type="match status" value="1"/>
</dbReference>
<dbReference type="GO" id="GO:0005886">
    <property type="term" value="C:plasma membrane"/>
    <property type="evidence" value="ECO:0007669"/>
    <property type="project" value="UniProtKB-SubCell"/>
</dbReference>
<feature type="transmembrane region" description="Helical" evidence="12">
    <location>
        <begin position="97"/>
        <end position="123"/>
    </location>
</feature>
<dbReference type="InterPro" id="IPR004358">
    <property type="entry name" value="Sig_transdc_His_kin-like_C"/>
</dbReference>
<dbReference type="PANTHER" id="PTHR45436:SF5">
    <property type="entry name" value="SENSOR HISTIDINE KINASE TRCS"/>
    <property type="match status" value="1"/>
</dbReference>
<dbReference type="SMART" id="SM00304">
    <property type="entry name" value="HAMP"/>
    <property type="match status" value="1"/>
</dbReference>
<gene>
    <name evidence="15" type="ORF">AOB60_21690</name>
</gene>
<evidence type="ECO:0000256" key="11">
    <source>
        <dbReference type="SAM" id="MobiDB-lite"/>
    </source>
</evidence>
<reference evidence="16" key="1">
    <citation type="submission" date="2015-09" db="EMBL/GenBank/DDBJ databases">
        <authorList>
            <person name="Graham D.E."/>
            <person name="Mahan K.M."/>
            <person name="Klingeman D.M."/>
            <person name="Fida T."/>
            <person name="Giannone R.J."/>
            <person name="Hettich R.L."/>
            <person name="Parry R.J."/>
            <person name="Spain J.C."/>
        </authorList>
    </citation>
    <scope>NUCLEOTIDE SEQUENCE [LARGE SCALE GENOMIC DNA]</scope>
    <source>
        <strain evidence="16">JCM 4701</strain>
    </source>
</reference>
<evidence type="ECO:0000256" key="1">
    <source>
        <dbReference type="ARBA" id="ARBA00000085"/>
    </source>
</evidence>
<feature type="transmembrane region" description="Helical" evidence="12">
    <location>
        <begin position="20"/>
        <end position="42"/>
    </location>
</feature>
<dbReference type="Pfam" id="PF00512">
    <property type="entry name" value="HisKA"/>
    <property type="match status" value="1"/>
</dbReference>
<dbReference type="Pfam" id="PF00672">
    <property type="entry name" value="HAMP"/>
    <property type="match status" value="1"/>
</dbReference>
<dbReference type="GO" id="GO:0000155">
    <property type="term" value="F:phosphorelay sensor kinase activity"/>
    <property type="evidence" value="ECO:0007669"/>
    <property type="project" value="InterPro"/>
</dbReference>
<dbReference type="Gene3D" id="3.30.565.10">
    <property type="entry name" value="Histidine kinase-like ATPase, C-terminal domain"/>
    <property type="match status" value="1"/>
</dbReference>
<keyword evidence="6 12" id="KW-0812">Transmembrane</keyword>
<dbReference type="Gene3D" id="1.10.287.130">
    <property type="match status" value="1"/>
</dbReference>
<feature type="domain" description="Histidine kinase" evidence="13">
    <location>
        <begin position="186"/>
        <end position="403"/>
    </location>
</feature>
<name>A0A2N8P7N6_STRNR</name>
<evidence type="ECO:0000256" key="2">
    <source>
        <dbReference type="ARBA" id="ARBA00004236"/>
    </source>
</evidence>
<evidence type="ECO:0000256" key="6">
    <source>
        <dbReference type="ARBA" id="ARBA00022692"/>
    </source>
</evidence>
<dbReference type="InterPro" id="IPR036097">
    <property type="entry name" value="HisK_dim/P_sf"/>
</dbReference>
<dbReference type="SUPFAM" id="SSF55874">
    <property type="entry name" value="ATPase domain of HSP90 chaperone/DNA topoisomerase II/histidine kinase"/>
    <property type="match status" value="1"/>
</dbReference>
<keyword evidence="16" id="KW-1185">Reference proteome</keyword>
<keyword evidence="10 12" id="KW-0472">Membrane</keyword>
<dbReference type="SMART" id="SM00388">
    <property type="entry name" value="HisKA"/>
    <property type="match status" value="1"/>
</dbReference>
<evidence type="ECO:0000256" key="8">
    <source>
        <dbReference type="ARBA" id="ARBA00022989"/>
    </source>
</evidence>
<dbReference type="RefSeq" id="WP_102924761.1">
    <property type="nucleotide sequence ID" value="NZ_LJSN01000003.1"/>
</dbReference>
<dbReference type="CDD" id="cd06225">
    <property type="entry name" value="HAMP"/>
    <property type="match status" value="1"/>
</dbReference>
<dbReference type="CDD" id="cd00082">
    <property type="entry name" value="HisKA"/>
    <property type="match status" value="1"/>
</dbReference>
<keyword evidence="8 12" id="KW-1133">Transmembrane helix</keyword>
<dbReference type="InterPro" id="IPR036890">
    <property type="entry name" value="HATPase_C_sf"/>
</dbReference>
<evidence type="ECO:0000259" key="13">
    <source>
        <dbReference type="PROSITE" id="PS50109"/>
    </source>
</evidence>
<comment type="caution">
    <text evidence="15">The sequence shown here is derived from an EMBL/GenBank/DDBJ whole genome shotgun (WGS) entry which is preliminary data.</text>
</comment>